<feature type="domain" description="Alanine racemase C-terminal" evidence="7">
    <location>
        <begin position="245"/>
        <end position="373"/>
    </location>
</feature>
<dbReference type="InterPro" id="IPR029066">
    <property type="entry name" value="PLP-binding_barrel"/>
</dbReference>
<dbReference type="Gene3D" id="2.40.37.10">
    <property type="entry name" value="Lyase, Ornithine Decarboxylase, Chain A, domain 1"/>
    <property type="match status" value="1"/>
</dbReference>
<dbReference type="SMART" id="SM01005">
    <property type="entry name" value="Ala_racemase_C"/>
    <property type="match status" value="1"/>
</dbReference>
<comment type="catalytic activity">
    <reaction evidence="4">
        <text>L-alanine = D-alanine</text>
        <dbReference type="Rhea" id="RHEA:20249"/>
        <dbReference type="ChEBI" id="CHEBI:57416"/>
        <dbReference type="ChEBI" id="CHEBI:57972"/>
        <dbReference type="EC" id="5.1.1.1"/>
    </reaction>
</comment>
<reference evidence="8" key="1">
    <citation type="submission" date="2020-10" db="EMBL/GenBank/DDBJ databases">
        <authorList>
            <person name="Gilroy R."/>
        </authorList>
    </citation>
    <scope>NUCLEOTIDE SEQUENCE</scope>
    <source>
        <strain evidence="8">CHK123-3438</strain>
    </source>
</reference>
<dbReference type="GO" id="GO:0030170">
    <property type="term" value="F:pyridoxal phosphate binding"/>
    <property type="evidence" value="ECO:0007669"/>
    <property type="project" value="UniProtKB-UniRule"/>
</dbReference>
<protein>
    <recommendedName>
        <fullName evidence="4">Alanine racemase</fullName>
        <ecNumber evidence="4">5.1.1.1</ecNumber>
    </recommendedName>
</protein>
<dbReference type="AlphaFoldDB" id="A0A9D1KFU9"/>
<dbReference type="EMBL" id="DVKS01000217">
    <property type="protein sequence ID" value="HIT42988.1"/>
    <property type="molecule type" value="Genomic_DNA"/>
</dbReference>
<feature type="binding site" evidence="4 6">
    <location>
        <position position="135"/>
    </location>
    <ligand>
        <name>substrate</name>
    </ligand>
</feature>
<evidence type="ECO:0000256" key="1">
    <source>
        <dbReference type="ARBA" id="ARBA00001933"/>
    </source>
</evidence>
<accession>A0A9D1KFU9</accession>
<evidence type="ECO:0000259" key="7">
    <source>
        <dbReference type="SMART" id="SM01005"/>
    </source>
</evidence>
<dbReference type="GO" id="GO:0030632">
    <property type="term" value="P:D-alanine biosynthetic process"/>
    <property type="evidence" value="ECO:0007669"/>
    <property type="project" value="UniProtKB-UniRule"/>
</dbReference>
<keyword evidence="2 4" id="KW-0663">Pyridoxal phosphate</keyword>
<dbReference type="NCBIfam" id="TIGR00492">
    <property type="entry name" value="alr"/>
    <property type="match status" value="1"/>
</dbReference>
<dbReference type="GO" id="GO:0008784">
    <property type="term" value="F:alanine racemase activity"/>
    <property type="evidence" value="ECO:0007669"/>
    <property type="project" value="UniProtKB-UniRule"/>
</dbReference>
<reference evidence="8" key="2">
    <citation type="journal article" date="2021" name="PeerJ">
        <title>Extensive microbial diversity within the chicken gut microbiome revealed by metagenomics and culture.</title>
        <authorList>
            <person name="Gilroy R."/>
            <person name="Ravi A."/>
            <person name="Getino M."/>
            <person name="Pursley I."/>
            <person name="Horton D.L."/>
            <person name="Alikhan N.F."/>
            <person name="Baker D."/>
            <person name="Gharbi K."/>
            <person name="Hall N."/>
            <person name="Watson M."/>
            <person name="Adriaenssens E.M."/>
            <person name="Foster-Nyarko E."/>
            <person name="Jarju S."/>
            <person name="Secka A."/>
            <person name="Antonio M."/>
            <person name="Oren A."/>
            <person name="Chaudhuri R.R."/>
            <person name="La Ragione R."/>
            <person name="Hildebrand F."/>
            <person name="Pallen M.J."/>
        </authorList>
    </citation>
    <scope>NUCLEOTIDE SEQUENCE</scope>
    <source>
        <strain evidence="8">CHK123-3438</strain>
    </source>
</reference>
<feature type="active site" description="Proton acceptor; specific for L-alanine" evidence="4">
    <location>
        <position position="266"/>
    </location>
</feature>
<evidence type="ECO:0000256" key="3">
    <source>
        <dbReference type="ARBA" id="ARBA00023235"/>
    </source>
</evidence>
<evidence type="ECO:0000256" key="2">
    <source>
        <dbReference type="ARBA" id="ARBA00022898"/>
    </source>
</evidence>
<comment type="function">
    <text evidence="4">Catalyzes the interconversion of L-alanine and D-alanine. May also act on other amino acids.</text>
</comment>
<dbReference type="GO" id="GO:0005829">
    <property type="term" value="C:cytosol"/>
    <property type="evidence" value="ECO:0007669"/>
    <property type="project" value="TreeGrafter"/>
</dbReference>
<dbReference type="Pfam" id="PF01168">
    <property type="entry name" value="Ala_racemase_N"/>
    <property type="match status" value="1"/>
</dbReference>
<organism evidence="8 9">
    <name type="scientific">Candidatus Caccovicinus merdipullorum</name>
    <dbReference type="NCBI Taxonomy" id="2840724"/>
    <lineage>
        <taxon>Bacteria</taxon>
        <taxon>Bacillati</taxon>
        <taxon>Bacillota</taxon>
        <taxon>Clostridia</taxon>
        <taxon>Eubacteriales</taxon>
        <taxon>Candidatus Caccovicinus</taxon>
    </lineage>
</organism>
<dbReference type="PANTHER" id="PTHR30511">
    <property type="entry name" value="ALANINE RACEMASE"/>
    <property type="match status" value="1"/>
</dbReference>
<comment type="similarity">
    <text evidence="4">Belongs to the alanine racemase family.</text>
</comment>
<dbReference type="SUPFAM" id="SSF51419">
    <property type="entry name" value="PLP-binding barrel"/>
    <property type="match status" value="1"/>
</dbReference>
<dbReference type="EC" id="5.1.1.1" evidence="4"/>
<sequence>MERYSRVYASVNLDAVKHNMEEMQAVLPAGVKMIGVLKADGYGHGAVPVGRAIEPYVDGFAVAAAEEALQLVHHGFRKPVLILGPVHSCWYEDLIVNGIRPVLFEKEAAEEFARRARALGKTAPVHLALDTGMSRIGMTPDARSADWVQEISQLEGIALEGIFTHFATADEANKTKTKEQLGRYRHFMGLLSERGIEIPVKHCANSAGILESIGVEFDAVRAGISIYGLYPSADVDKTRVRLEPALELKSCITFIKTIEEGTEVSYGGTFRAPRQMKIATIPVGYGDGYPRNLSGKGWVLIRGKKAPILGRICMDQFMADVSDIPEVCQDDPVTLIGKDGDEKILAEDLAEAGGGFHYEILCNLGKRIPRIYLSGGKIAGQKDYFDDRYEGF</sequence>
<dbReference type="PRINTS" id="PR00992">
    <property type="entry name" value="ALARACEMASE"/>
</dbReference>
<evidence type="ECO:0000256" key="4">
    <source>
        <dbReference type="HAMAP-Rule" id="MF_01201"/>
    </source>
</evidence>
<dbReference type="Pfam" id="PF00842">
    <property type="entry name" value="Ala_racemase_C"/>
    <property type="match status" value="1"/>
</dbReference>
<keyword evidence="3 4" id="KW-0413">Isomerase</keyword>
<feature type="modified residue" description="N6-(pyridoxal phosphate)lysine" evidence="4 5">
    <location>
        <position position="38"/>
    </location>
</feature>
<proteinExistence type="inferred from homology"/>
<dbReference type="PROSITE" id="PS00395">
    <property type="entry name" value="ALANINE_RACEMASE"/>
    <property type="match status" value="1"/>
</dbReference>
<evidence type="ECO:0000256" key="5">
    <source>
        <dbReference type="PIRSR" id="PIRSR600821-50"/>
    </source>
</evidence>
<comment type="pathway">
    <text evidence="4">Amino-acid biosynthesis; D-alanine biosynthesis; D-alanine from L-alanine: step 1/1.</text>
</comment>
<dbReference type="FunFam" id="3.20.20.10:FF:000002">
    <property type="entry name" value="Alanine racemase"/>
    <property type="match status" value="1"/>
</dbReference>
<dbReference type="HAMAP" id="MF_01201">
    <property type="entry name" value="Ala_racemase"/>
    <property type="match status" value="1"/>
</dbReference>
<dbReference type="SUPFAM" id="SSF50621">
    <property type="entry name" value="Alanine racemase C-terminal domain-like"/>
    <property type="match status" value="1"/>
</dbReference>
<evidence type="ECO:0000313" key="8">
    <source>
        <dbReference type="EMBL" id="HIT42988.1"/>
    </source>
</evidence>
<comment type="cofactor">
    <cofactor evidence="1 4 5">
        <name>pyridoxal 5'-phosphate</name>
        <dbReference type="ChEBI" id="CHEBI:597326"/>
    </cofactor>
</comment>
<dbReference type="InterPro" id="IPR001608">
    <property type="entry name" value="Ala_racemase_N"/>
</dbReference>
<comment type="caution">
    <text evidence="8">The sequence shown here is derived from an EMBL/GenBank/DDBJ whole genome shotgun (WGS) entry which is preliminary data.</text>
</comment>
<feature type="binding site" evidence="4 6">
    <location>
        <position position="314"/>
    </location>
    <ligand>
        <name>substrate</name>
    </ligand>
</feature>
<dbReference type="Proteomes" id="UP000886860">
    <property type="component" value="Unassembled WGS sequence"/>
</dbReference>
<dbReference type="InterPro" id="IPR011079">
    <property type="entry name" value="Ala_racemase_C"/>
</dbReference>
<name>A0A9D1KFU9_9FIRM</name>
<dbReference type="InterPro" id="IPR020622">
    <property type="entry name" value="Ala_racemase_pyridoxalP-BS"/>
</dbReference>
<feature type="active site" description="Proton acceptor; specific for D-alanine" evidence="4">
    <location>
        <position position="38"/>
    </location>
</feature>
<dbReference type="PANTHER" id="PTHR30511:SF0">
    <property type="entry name" value="ALANINE RACEMASE, CATABOLIC-RELATED"/>
    <property type="match status" value="1"/>
</dbReference>
<dbReference type="InterPro" id="IPR000821">
    <property type="entry name" value="Ala_racemase"/>
</dbReference>
<dbReference type="CDD" id="cd00430">
    <property type="entry name" value="PLPDE_III_AR"/>
    <property type="match status" value="1"/>
</dbReference>
<dbReference type="InterPro" id="IPR009006">
    <property type="entry name" value="Ala_racemase/Decarboxylase_C"/>
</dbReference>
<dbReference type="Gene3D" id="3.20.20.10">
    <property type="entry name" value="Alanine racemase"/>
    <property type="match status" value="1"/>
</dbReference>
<evidence type="ECO:0000313" key="9">
    <source>
        <dbReference type="Proteomes" id="UP000886860"/>
    </source>
</evidence>
<evidence type="ECO:0000256" key="6">
    <source>
        <dbReference type="PIRSR" id="PIRSR600821-52"/>
    </source>
</evidence>
<gene>
    <name evidence="8" type="primary">alr</name>
    <name evidence="8" type="ORF">IAB60_13000</name>
</gene>